<proteinExistence type="predicted"/>
<keyword evidence="2" id="KW-0472">Membrane</keyword>
<organism evidence="3 4">
    <name type="scientific">Herbiconiux moechotypicola</name>
    <dbReference type="NCBI Taxonomy" id="637393"/>
    <lineage>
        <taxon>Bacteria</taxon>
        <taxon>Bacillati</taxon>
        <taxon>Actinomycetota</taxon>
        <taxon>Actinomycetes</taxon>
        <taxon>Micrococcales</taxon>
        <taxon>Microbacteriaceae</taxon>
        <taxon>Herbiconiux</taxon>
    </lineage>
</organism>
<evidence type="ECO:0000256" key="1">
    <source>
        <dbReference type="SAM" id="MobiDB-lite"/>
    </source>
</evidence>
<feature type="transmembrane region" description="Helical" evidence="2">
    <location>
        <begin position="52"/>
        <end position="74"/>
    </location>
</feature>
<accession>A0ABP5Q1I5</accession>
<comment type="caution">
    <text evidence="3">The sequence shown here is derived from an EMBL/GenBank/DDBJ whole genome shotgun (WGS) entry which is preliminary data.</text>
</comment>
<evidence type="ECO:0000256" key="2">
    <source>
        <dbReference type="SAM" id="Phobius"/>
    </source>
</evidence>
<gene>
    <name evidence="3" type="ORF">GCM10009851_02510</name>
</gene>
<protein>
    <submittedName>
        <fullName evidence="3">Uncharacterized protein</fullName>
    </submittedName>
</protein>
<dbReference type="Proteomes" id="UP001500929">
    <property type="component" value="Unassembled WGS sequence"/>
</dbReference>
<evidence type="ECO:0000313" key="4">
    <source>
        <dbReference type="Proteomes" id="UP001500929"/>
    </source>
</evidence>
<feature type="region of interest" description="Disordered" evidence="1">
    <location>
        <begin position="1"/>
        <end position="38"/>
    </location>
</feature>
<keyword evidence="2" id="KW-1133">Transmembrane helix</keyword>
<reference evidence="4" key="1">
    <citation type="journal article" date="2019" name="Int. J. Syst. Evol. Microbiol.">
        <title>The Global Catalogue of Microorganisms (GCM) 10K type strain sequencing project: providing services to taxonomists for standard genome sequencing and annotation.</title>
        <authorList>
            <consortium name="The Broad Institute Genomics Platform"/>
            <consortium name="The Broad Institute Genome Sequencing Center for Infectious Disease"/>
            <person name="Wu L."/>
            <person name="Ma J."/>
        </authorList>
    </citation>
    <scope>NUCLEOTIDE SEQUENCE [LARGE SCALE GENOMIC DNA]</scope>
    <source>
        <strain evidence="4">JCM 16117</strain>
    </source>
</reference>
<name>A0ABP5Q1I5_9MICO</name>
<sequence>MHIDPEPVSARAHVSGDSRRSRRSAPAPRVSRKGRFHRPELTTPWQKFSGNLAVRIVFAVLLVGVTAGVVWMAISRFAL</sequence>
<dbReference type="EMBL" id="BAAAQY010000001">
    <property type="protein sequence ID" value="GAA2223038.1"/>
    <property type="molecule type" value="Genomic_DNA"/>
</dbReference>
<keyword evidence="2" id="KW-0812">Transmembrane</keyword>
<dbReference type="RefSeq" id="WP_259477805.1">
    <property type="nucleotide sequence ID" value="NZ_BAAAQY010000001.1"/>
</dbReference>
<evidence type="ECO:0000313" key="3">
    <source>
        <dbReference type="EMBL" id="GAA2223038.1"/>
    </source>
</evidence>
<keyword evidence="4" id="KW-1185">Reference proteome</keyword>